<dbReference type="GO" id="GO:0008168">
    <property type="term" value="F:methyltransferase activity"/>
    <property type="evidence" value="ECO:0007669"/>
    <property type="project" value="UniProtKB-KW"/>
</dbReference>
<dbReference type="GO" id="GO:0032259">
    <property type="term" value="P:methylation"/>
    <property type="evidence" value="ECO:0007669"/>
    <property type="project" value="UniProtKB-KW"/>
</dbReference>
<name>A0A3P1SH30_9ACTO</name>
<reference evidence="1 2" key="1">
    <citation type="submission" date="2018-11" db="EMBL/GenBank/DDBJ databases">
        <title>Genomes From Bacteria Associated with the Canine Oral Cavity: a Test Case for Automated Genome-Based Taxonomic Assignment.</title>
        <authorList>
            <person name="Coil D.A."/>
            <person name="Jospin G."/>
            <person name="Darling A.E."/>
            <person name="Wallis C."/>
            <person name="Davis I.J."/>
            <person name="Harris S."/>
            <person name="Eisen J.A."/>
            <person name="Holcombe L.J."/>
            <person name="O'Flynn C."/>
        </authorList>
    </citation>
    <scope>NUCLEOTIDE SEQUENCE [LARGE SCALE GENOMIC DNA]</scope>
    <source>
        <strain evidence="1 2">OH770</strain>
    </source>
</reference>
<accession>A0A3P1SH30</accession>
<dbReference type="AlphaFoldDB" id="A0A3P1SH30"/>
<keyword evidence="1" id="KW-0808">Transferase</keyword>
<evidence type="ECO:0000313" key="2">
    <source>
        <dbReference type="Proteomes" id="UP000280444"/>
    </source>
</evidence>
<protein>
    <submittedName>
        <fullName evidence="1">SAM-dependent methyltransferase</fullName>
    </submittedName>
</protein>
<sequence length="235" mass="26221">MEGWDFSVLRGRVHESQPTWDFRADCLAAMRSGKRIVDLGTGGGERLIELISTLGPQAEGNEIIATEGWVPNVPVARANLAPWGIRVEEYDPESDPRSPFSDASVDCVMSSHEGIDFADTTRILTENGVLLTQQVDGFNAPELHDWFEVDFAYPNVTLDSYVSQCEAAGLTVTCAQEWAGSMTFTDLRALVSYLALVPWEVPDFDVHGHAQRLIELSQREELTVTQKRFRLYAQK</sequence>
<dbReference type="OrthoDB" id="9795864at2"/>
<proteinExistence type="predicted"/>
<evidence type="ECO:0000313" key="1">
    <source>
        <dbReference type="EMBL" id="RRC96591.1"/>
    </source>
</evidence>
<dbReference type="InterPro" id="IPR029063">
    <property type="entry name" value="SAM-dependent_MTases_sf"/>
</dbReference>
<dbReference type="Proteomes" id="UP000280444">
    <property type="component" value="Unassembled WGS sequence"/>
</dbReference>
<organism evidence="1 2">
    <name type="scientific">Schaalia canis</name>
    <dbReference type="NCBI Taxonomy" id="100469"/>
    <lineage>
        <taxon>Bacteria</taxon>
        <taxon>Bacillati</taxon>
        <taxon>Actinomycetota</taxon>
        <taxon>Actinomycetes</taxon>
        <taxon>Actinomycetales</taxon>
        <taxon>Actinomycetaceae</taxon>
        <taxon>Schaalia</taxon>
    </lineage>
</organism>
<dbReference type="PANTHER" id="PTHR43460:SF1">
    <property type="entry name" value="METHYLTRANSFERASE TYPE 11 DOMAIN-CONTAINING PROTEIN"/>
    <property type="match status" value="1"/>
</dbReference>
<dbReference type="EMBL" id="RQZF01000001">
    <property type="protein sequence ID" value="RRC96591.1"/>
    <property type="molecule type" value="Genomic_DNA"/>
</dbReference>
<comment type="caution">
    <text evidence="1">The sequence shown here is derived from an EMBL/GenBank/DDBJ whole genome shotgun (WGS) entry which is preliminary data.</text>
</comment>
<gene>
    <name evidence="1" type="ORF">EII11_02440</name>
</gene>
<dbReference type="PANTHER" id="PTHR43460">
    <property type="entry name" value="METHYLTRANSFERASE"/>
    <property type="match status" value="1"/>
</dbReference>
<dbReference type="Gene3D" id="3.40.50.150">
    <property type="entry name" value="Vaccinia Virus protein VP39"/>
    <property type="match status" value="1"/>
</dbReference>
<keyword evidence="2" id="KW-1185">Reference proteome</keyword>
<dbReference type="SUPFAM" id="SSF53335">
    <property type="entry name" value="S-adenosyl-L-methionine-dependent methyltransferases"/>
    <property type="match status" value="1"/>
</dbReference>
<dbReference type="InterPro" id="IPR052939">
    <property type="entry name" value="23S_rRNA_MeTrnsfrase_RlmA"/>
</dbReference>
<keyword evidence="1" id="KW-0489">Methyltransferase</keyword>